<evidence type="ECO:0000256" key="2">
    <source>
        <dbReference type="SAM" id="Phobius"/>
    </source>
</evidence>
<comment type="caution">
    <text evidence="4">The sequence shown here is derived from an EMBL/GenBank/DDBJ whole genome shotgun (WGS) entry which is preliminary data.</text>
</comment>
<evidence type="ECO:0000256" key="1">
    <source>
        <dbReference type="SAM" id="MobiDB-lite"/>
    </source>
</evidence>
<feature type="compositionally biased region" description="Gly residues" evidence="1">
    <location>
        <begin position="247"/>
        <end position="258"/>
    </location>
</feature>
<keyword evidence="2" id="KW-0812">Transmembrane</keyword>
<protein>
    <submittedName>
        <fullName evidence="4">T9SS type A sorting domain-containing protein</fullName>
    </submittedName>
</protein>
<dbReference type="InterPro" id="IPR013783">
    <property type="entry name" value="Ig-like_fold"/>
</dbReference>
<sequence>MNKQNGALVRRRYASLSRQRLARIFYLFIISLSFHYSNAQFSCAGLITTNIGYTGAPQDFVVPAGVTQVRISLTGASGGQATTIANMAGGGATVYAYIDVVPGDVFRVIIGQKGANGPTESGGGGSSAVYKNGVLIMVAGAGGGEDNTGNGANGAASENGVSGGDDAGVGGNGGCGTSVNNGRGGTGGQGGYHGEWVVNCPHGGGGGGGLLSAGLGNGNLNAGQSGGQGNINGAAGGAGSQDDAVGINGGWGWSGGGGADDKESGGGGGYSGGGGAPESRNPGGGGSFVAAIGTNGITVSDKADGTGTTTGYNGSAQICSSPAITLPVSFGGINVEQSSAGTLVKWFTLTELNTAYYEIEKSTDGQQFISIGKVTATGNSTNRQSYTFNDVAPVSGKAYYRIKVVDLDGSLSYSETVQVNGAGVLNLHVFPNPASHKLNIRLPQSWQQDPYQVQVISVAGQVMLEKNLSGLQQELNIQLLPAGVYILKVTNKKSGIQLTARCTVNGVK</sequence>
<feature type="compositionally biased region" description="Gly residues" evidence="1">
    <location>
        <begin position="265"/>
        <end position="287"/>
    </location>
</feature>
<feature type="domain" description="Secretion system C-terminal sorting" evidence="3">
    <location>
        <begin position="429"/>
        <end position="494"/>
    </location>
</feature>
<dbReference type="Pfam" id="PF18962">
    <property type="entry name" value="Por_Secre_tail"/>
    <property type="match status" value="1"/>
</dbReference>
<proteinExistence type="predicted"/>
<reference evidence="5" key="1">
    <citation type="journal article" date="2019" name="Int. J. Syst. Evol. Microbiol.">
        <title>The Global Catalogue of Microorganisms (GCM) 10K type strain sequencing project: providing services to taxonomists for standard genome sequencing and annotation.</title>
        <authorList>
            <consortium name="The Broad Institute Genomics Platform"/>
            <consortium name="The Broad Institute Genome Sequencing Center for Infectious Disease"/>
            <person name="Wu L."/>
            <person name="Ma J."/>
        </authorList>
    </citation>
    <scope>NUCLEOTIDE SEQUENCE [LARGE SCALE GENOMIC DNA]</scope>
    <source>
        <strain evidence="5">KCTC 23299</strain>
    </source>
</reference>
<dbReference type="Proteomes" id="UP001597511">
    <property type="component" value="Unassembled WGS sequence"/>
</dbReference>
<evidence type="ECO:0000313" key="5">
    <source>
        <dbReference type="Proteomes" id="UP001597511"/>
    </source>
</evidence>
<feature type="region of interest" description="Disordered" evidence="1">
    <location>
        <begin position="232"/>
        <end position="288"/>
    </location>
</feature>
<dbReference type="Gene3D" id="2.60.40.10">
    <property type="entry name" value="Immunoglobulins"/>
    <property type="match status" value="1"/>
</dbReference>
<name>A0ABW6A5B8_9BACT</name>
<accession>A0ABW6A5B8</accession>
<feature type="transmembrane region" description="Helical" evidence="2">
    <location>
        <begin position="21"/>
        <end position="37"/>
    </location>
</feature>
<evidence type="ECO:0000313" key="4">
    <source>
        <dbReference type="EMBL" id="MFD2920467.1"/>
    </source>
</evidence>
<dbReference type="NCBIfam" id="TIGR04183">
    <property type="entry name" value="Por_Secre_tail"/>
    <property type="match status" value="1"/>
</dbReference>
<keyword evidence="5" id="KW-1185">Reference proteome</keyword>
<gene>
    <name evidence="4" type="ORF">ACFS6H_12140</name>
</gene>
<dbReference type="InterPro" id="IPR026444">
    <property type="entry name" value="Secre_tail"/>
</dbReference>
<keyword evidence="2" id="KW-0472">Membrane</keyword>
<dbReference type="RefSeq" id="WP_386098871.1">
    <property type="nucleotide sequence ID" value="NZ_JBHUOZ010000003.1"/>
</dbReference>
<organism evidence="4 5">
    <name type="scientific">Terrimonas rubra</name>
    <dbReference type="NCBI Taxonomy" id="1035890"/>
    <lineage>
        <taxon>Bacteria</taxon>
        <taxon>Pseudomonadati</taxon>
        <taxon>Bacteroidota</taxon>
        <taxon>Chitinophagia</taxon>
        <taxon>Chitinophagales</taxon>
        <taxon>Chitinophagaceae</taxon>
        <taxon>Terrimonas</taxon>
    </lineage>
</organism>
<dbReference type="EMBL" id="JBHUOZ010000003">
    <property type="protein sequence ID" value="MFD2920467.1"/>
    <property type="molecule type" value="Genomic_DNA"/>
</dbReference>
<keyword evidence="2" id="KW-1133">Transmembrane helix</keyword>
<evidence type="ECO:0000259" key="3">
    <source>
        <dbReference type="Pfam" id="PF18962"/>
    </source>
</evidence>